<evidence type="ECO:0000313" key="3">
    <source>
        <dbReference type="EMBL" id="QPR53811.1"/>
    </source>
</evidence>
<feature type="region of interest" description="Disordered" evidence="1">
    <location>
        <begin position="146"/>
        <end position="174"/>
    </location>
</feature>
<sequence>MALLATMLISFTPGALALGVTEHYRDYSNAVYDEQGMLVYRIYAREFHRELLPKKLSLLSLFSMRAVNNQRSHYEQGVLLLGDCPLYFEKAYLNEMKLHLYRVHGTLPEGNVVAAEMSYQIATHELAGEDLTLTPTGEQRLLRKRHYQKQQPAPPRESCISGSTELPYNPRLYK</sequence>
<feature type="chain" id="PRO_5032939314" evidence="2">
    <location>
        <begin position="18"/>
        <end position="174"/>
    </location>
</feature>
<feature type="signal peptide" evidence="2">
    <location>
        <begin position="1"/>
        <end position="17"/>
    </location>
</feature>
<organism evidence="3 4">
    <name type="scientific">Aeromonas allosaccharophila</name>
    <dbReference type="NCBI Taxonomy" id="656"/>
    <lineage>
        <taxon>Bacteria</taxon>
        <taxon>Pseudomonadati</taxon>
        <taxon>Pseudomonadota</taxon>
        <taxon>Gammaproteobacteria</taxon>
        <taxon>Aeromonadales</taxon>
        <taxon>Aeromonadaceae</taxon>
        <taxon>Aeromonas</taxon>
    </lineage>
</organism>
<reference evidence="3 4" key="1">
    <citation type="submission" date="2020-12" db="EMBL/GenBank/DDBJ databases">
        <title>FDA dAtabase for Regulatory Grade micrObial Sequences (FDA-ARGOS): Supporting development and validation of Infectious Disease Dx tests.</title>
        <authorList>
            <person name="Sproer C."/>
            <person name="Gronow S."/>
            <person name="Severitt S."/>
            <person name="Schroder I."/>
            <person name="Tallon L."/>
            <person name="Sadzewicz L."/>
            <person name="Zhao X."/>
            <person name="Boylan J."/>
            <person name="Ott S."/>
            <person name="Bowen H."/>
            <person name="Vavikolanu K."/>
            <person name="Mehta A."/>
            <person name="Aluvathingal J."/>
            <person name="Nadendla S."/>
            <person name="Lowell S."/>
            <person name="Myers T."/>
            <person name="Yan Y."/>
            <person name="Sichtig H."/>
        </authorList>
    </citation>
    <scope>NUCLEOTIDE SEQUENCE [LARGE SCALE GENOMIC DNA]</scope>
    <source>
        <strain evidence="3 4">FDAARGOS_933</strain>
    </source>
</reference>
<dbReference type="Proteomes" id="UP000595101">
    <property type="component" value="Chromosome"/>
</dbReference>
<evidence type="ECO:0000256" key="2">
    <source>
        <dbReference type="SAM" id="SignalP"/>
    </source>
</evidence>
<evidence type="ECO:0000313" key="4">
    <source>
        <dbReference type="Proteomes" id="UP000595101"/>
    </source>
</evidence>
<dbReference type="KEGG" id="aall:I6G90_15330"/>
<dbReference type="EMBL" id="CP065745">
    <property type="protein sequence ID" value="QPR53811.1"/>
    <property type="molecule type" value="Genomic_DNA"/>
</dbReference>
<protein>
    <submittedName>
        <fullName evidence="3">Uncharacterized protein</fullName>
    </submittedName>
</protein>
<keyword evidence="2" id="KW-0732">Signal</keyword>
<dbReference type="AlphaFoldDB" id="A0A7T2ULS4"/>
<name>A0A7T2ULS4_9GAMM</name>
<evidence type="ECO:0000256" key="1">
    <source>
        <dbReference type="SAM" id="MobiDB-lite"/>
    </source>
</evidence>
<proteinExistence type="predicted"/>
<gene>
    <name evidence="3" type="ORF">I6G90_15330</name>
</gene>
<accession>A0A7T2ULS4</accession>
<dbReference type="RefSeq" id="WP_139406056.1">
    <property type="nucleotide sequence ID" value="NZ_CAWOOK010000060.1"/>
</dbReference>
<dbReference type="GeneID" id="60787007"/>